<gene>
    <name evidence="1" type="ORF">DY000_02059318</name>
</gene>
<sequence length="166" mass="19949">MEILGRFEVIRGKGELGKIRIIAKLISISVIIKTKFPDNKGITYDYFTHYDFLLFGKNRENQSRIWFHWGMENWDPLWNWADQVLRQEWTSNVVIMEWRIRLQRYGILVYRLKDMTIIDDLMKLRDYTLYEDQGYVLFFWSKWENGVFIGAADAMATFGLFKPNTV</sequence>
<evidence type="ECO:0008006" key="3">
    <source>
        <dbReference type="Google" id="ProtNLM"/>
    </source>
</evidence>
<name>A0ABQ7B3L9_BRACR</name>
<proteinExistence type="predicted"/>
<organism evidence="1 2">
    <name type="scientific">Brassica cretica</name>
    <name type="common">Mustard</name>
    <dbReference type="NCBI Taxonomy" id="69181"/>
    <lineage>
        <taxon>Eukaryota</taxon>
        <taxon>Viridiplantae</taxon>
        <taxon>Streptophyta</taxon>
        <taxon>Embryophyta</taxon>
        <taxon>Tracheophyta</taxon>
        <taxon>Spermatophyta</taxon>
        <taxon>Magnoliopsida</taxon>
        <taxon>eudicotyledons</taxon>
        <taxon>Gunneridae</taxon>
        <taxon>Pentapetalae</taxon>
        <taxon>rosids</taxon>
        <taxon>malvids</taxon>
        <taxon>Brassicales</taxon>
        <taxon>Brassicaceae</taxon>
        <taxon>Brassiceae</taxon>
        <taxon>Brassica</taxon>
    </lineage>
</organism>
<accession>A0ABQ7B3L9</accession>
<protein>
    <recommendedName>
        <fullName evidence="3">DUF4283 domain-containing protein</fullName>
    </recommendedName>
</protein>
<keyword evidence="2" id="KW-1185">Reference proteome</keyword>
<comment type="caution">
    <text evidence="1">The sequence shown here is derived from an EMBL/GenBank/DDBJ whole genome shotgun (WGS) entry which is preliminary data.</text>
</comment>
<dbReference type="EMBL" id="QGKV02001556">
    <property type="protein sequence ID" value="KAF3521060.1"/>
    <property type="molecule type" value="Genomic_DNA"/>
</dbReference>
<dbReference type="Proteomes" id="UP000266723">
    <property type="component" value="Unassembled WGS sequence"/>
</dbReference>
<evidence type="ECO:0000313" key="1">
    <source>
        <dbReference type="EMBL" id="KAF3521060.1"/>
    </source>
</evidence>
<reference evidence="1 2" key="1">
    <citation type="journal article" date="2020" name="BMC Genomics">
        <title>Intraspecific diversification of the crop wild relative Brassica cretica Lam. using demographic model selection.</title>
        <authorList>
            <person name="Kioukis A."/>
            <person name="Michalopoulou V.A."/>
            <person name="Briers L."/>
            <person name="Pirintsos S."/>
            <person name="Studholme D.J."/>
            <person name="Pavlidis P."/>
            <person name="Sarris P.F."/>
        </authorList>
    </citation>
    <scope>NUCLEOTIDE SEQUENCE [LARGE SCALE GENOMIC DNA]</scope>
    <source>
        <strain evidence="2">cv. PFS-1207/04</strain>
    </source>
</reference>
<evidence type="ECO:0000313" key="2">
    <source>
        <dbReference type="Proteomes" id="UP000266723"/>
    </source>
</evidence>